<protein>
    <submittedName>
        <fullName evidence="5">Proton-conducting transporter membrane subunit</fullName>
    </submittedName>
</protein>
<feature type="transmembrane region" description="Helical" evidence="3">
    <location>
        <begin position="21"/>
        <end position="42"/>
    </location>
</feature>
<keyword evidence="3" id="KW-0472">Membrane</keyword>
<feature type="transmembrane region" description="Helical" evidence="3">
    <location>
        <begin position="48"/>
        <end position="68"/>
    </location>
</feature>
<dbReference type="EMBL" id="JBHRVA010000003">
    <property type="protein sequence ID" value="MFC3303476.1"/>
    <property type="molecule type" value="Genomic_DNA"/>
</dbReference>
<feature type="transmembrane region" description="Helical" evidence="3">
    <location>
        <begin position="337"/>
        <end position="356"/>
    </location>
</feature>
<evidence type="ECO:0000256" key="3">
    <source>
        <dbReference type="SAM" id="Phobius"/>
    </source>
</evidence>
<proteinExistence type="predicted"/>
<gene>
    <name evidence="5" type="ORF">ACFONP_12115</name>
</gene>
<evidence type="ECO:0000313" key="5">
    <source>
        <dbReference type="EMBL" id="MFC3303476.1"/>
    </source>
</evidence>
<evidence type="ECO:0000313" key="6">
    <source>
        <dbReference type="Proteomes" id="UP001595607"/>
    </source>
</evidence>
<evidence type="ECO:0000256" key="2">
    <source>
        <dbReference type="RuleBase" id="RU000320"/>
    </source>
</evidence>
<keyword evidence="2 3" id="KW-0812">Transmembrane</keyword>
<name>A0ABV7ME41_9PROT</name>
<feature type="transmembrane region" description="Helical" evidence="3">
    <location>
        <begin position="75"/>
        <end position="92"/>
    </location>
</feature>
<dbReference type="InterPro" id="IPR001750">
    <property type="entry name" value="ND/Mrp_TM"/>
</dbReference>
<feature type="transmembrane region" description="Helical" evidence="3">
    <location>
        <begin position="257"/>
        <end position="277"/>
    </location>
</feature>
<accession>A0ABV7ME41</accession>
<comment type="subcellular location">
    <subcellularLocation>
        <location evidence="1">Endomembrane system</location>
        <topology evidence="1">Multi-pass membrane protein</topology>
    </subcellularLocation>
    <subcellularLocation>
        <location evidence="2">Membrane</location>
        <topology evidence="2">Multi-pass membrane protein</topology>
    </subcellularLocation>
</comment>
<keyword evidence="3" id="KW-1133">Transmembrane helix</keyword>
<organism evidence="5 6">
    <name type="scientific">Parvularcula lutaonensis</name>
    <dbReference type="NCBI Taxonomy" id="491923"/>
    <lineage>
        <taxon>Bacteria</taxon>
        <taxon>Pseudomonadati</taxon>
        <taxon>Pseudomonadota</taxon>
        <taxon>Alphaproteobacteria</taxon>
        <taxon>Parvularculales</taxon>
        <taxon>Parvularculaceae</taxon>
        <taxon>Parvularcula</taxon>
    </lineage>
</organism>
<dbReference type="Pfam" id="PF00361">
    <property type="entry name" value="Proton_antipo_M"/>
    <property type="match status" value="1"/>
</dbReference>
<feature type="transmembrane region" description="Helical" evidence="3">
    <location>
        <begin position="147"/>
        <end position="166"/>
    </location>
</feature>
<evidence type="ECO:0000259" key="4">
    <source>
        <dbReference type="Pfam" id="PF00361"/>
    </source>
</evidence>
<keyword evidence="6" id="KW-1185">Reference proteome</keyword>
<dbReference type="Proteomes" id="UP001595607">
    <property type="component" value="Unassembled WGS sequence"/>
</dbReference>
<feature type="transmembrane region" description="Helical" evidence="3">
    <location>
        <begin position="204"/>
        <end position="222"/>
    </location>
</feature>
<comment type="caution">
    <text evidence="5">The sequence shown here is derived from an EMBL/GenBank/DDBJ whole genome shotgun (WGS) entry which is preliminary data.</text>
</comment>
<dbReference type="RefSeq" id="WP_189576089.1">
    <property type="nucleotide sequence ID" value="NZ_BMXU01000002.1"/>
</dbReference>
<feature type="transmembrane region" description="Helical" evidence="3">
    <location>
        <begin position="178"/>
        <end position="198"/>
    </location>
</feature>
<evidence type="ECO:0000256" key="1">
    <source>
        <dbReference type="ARBA" id="ARBA00004127"/>
    </source>
</evidence>
<feature type="transmembrane region" description="Helical" evidence="3">
    <location>
        <begin position="376"/>
        <end position="393"/>
    </location>
</feature>
<reference evidence="6" key="1">
    <citation type="journal article" date="2019" name="Int. J. Syst. Evol. Microbiol.">
        <title>The Global Catalogue of Microorganisms (GCM) 10K type strain sequencing project: providing services to taxonomists for standard genome sequencing and annotation.</title>
        <authorList>
            <consortium name="The Broad Institute Genomics Platform"/>
            <consortium name="The Broad Institute Genome Sequencing Center for Infectious Disease"/>
            <person name="Wu L."/>
            <person name="Ma J."/>
        </authorList>
    </citation>
    <scope>NUCLEOTIDE SEQUENCE [LARGE SCALE GENOMIC DNA]</scope>
    <source>
        <strain evidence="6">KCTC 22245</strain>
    </source>
</reference>
<feature type="transmembrane region" description="Helical" evidence="3">
    <location>
        <begin position="229"/>
        <end position="245"/>
    </location>
</feature>
<sequence>MNSSATAVFATSNSSSVKGSSVLYGIFGLMAAGFAVAMSPAAGNVLDWRTGFLGLAISVAFALANLFFPGRVRRPEGSLTLASLAILAAALLLSRSALLDLTLIGVSLAVAAVASHDGFRHLRLVAPFAAFGPLLLLAGSFQETEPLASAFGAFGLAFVLGLFPLAPWYGRLFERLPSAIIAGLVIVQITFITGFETLRPETSQAAHLVLVSLAILSSLVALSRADARRALAGLMGSQLALLAYAQALTPELAKSDVILASAMMIALPGLLLAIGALEARRGRLSLSRPSGSFESTPRLANTIPLFGLLSAGFPLSLTYVGEDLILQSGFASEPVIIVGWAVVIALNAIMAIKLFLFLCHGSAEKQRGIDLQPAKYWAACSAIAALFFASFVVG</sequence>
<feature type="domain" description="NADH:quinone oxidoreductase/Mrp antiporter transmembrane" evidence="4">
    <location>
        <begin position="153"/>
        <end position="343"/>
    </location>
</feature>
<feature type="transmembrane region" description="Helical" evidence="3">
    <location>
        <begin position="298"/>
        <end position="317"/>
    </location>
</feature>